<reference evidence="1 2" key="1">
    <citation type="journal article" date="2019" name="Nat. Ecol. Evol.">
        <title>Megaphylogeny resolves global patterns of mushroom evolution.</title>
        <authorList>
            <person name="Varga T."/>
            <person name="Krizsan K."/>
            <person name="Foldi C."/>
            <person name="Dima B."/>
            <person name="Sanchez-Garcia M."/>
            <person name="Sanchez-Ramirez S."/>
            <person name="Szollosi G.J."/>
            <person name="Szarkandi J.G."/>
            <person name="Papp V."/>
            <person name="Albert L."/>
            <person name="Andreopoulos W."/>
            <person name="Angelini C."/>
            <person name="Antonin V."/>
            <person name="Barry K.W."/>
            <person name="Bougher N.L."/>
            <person name="Buchanan P."/>
            <person name="Buyck B."/>
            <person name="Bense V."/>
            <person name="Catcheside P."/>
            <person name="Chovatia M."/>
            <person name="Cooper J."/>
            <person name="Damon W."/>
            <person name="Desjardin D."/>
            <person name="Finy P."/>
            <person name="Geml J."/>
            <person name="Haridas S."/>
            <person name="Hughes K."/>
            <person name="Justo A."/>
            <person name="Karasinski D."/>
            <person name="Kautmanova I."/>
            <person name="Kiss B."/>
            <person name="Kocsube S."/>
            <person name="Kotiranta H."/>
            <person name="LaButti K.M."/>
            <person name="Lechner B.E."/>
            <person name="Liimatainen K."/>
            <person name="Lipzen A."/>
            <person name="Lukacs Z."/>
            <person name="Mihaltcheva S."/>
            <person name="Morgado L.N."/>
            <person name="Niskanen T."/>
            <person name="Noordeloos M.E."/>
            <person name="Ohm R.A."/>
            <person name="Ortiz-Santana B."/>
            <person name="Ovrebo C."/>
            <person name="Racz N."/>
            <person name="Riley R."/>
            <person name="Savchenko A."/>
            <person name="Shiryaev A."/>
            <person name="Soop K."/>
            <person name="Spirin V."/>
            <person name="Szebenyi C."/>
            <person name="Tomsovsky M."/>
            <person name="Tulloss R.E."/>
            <person name="Uehling J."/>
            <person name="Grigoriev I.V."/>
            <person name="Vagvolgyi C."/>
            <person name="Papp T."/>
            <person name="Martin F.M."/>
            <person name="Miettinen O."/>
            <person name="Hibbett D.S."/>
            <person name="Nagy L.G."/>
        </authorList>
    </citation>
    <scope>NUCLEOTIDE SEQUENCE [LARGE SCALE GENOMIC DNA]</scope>
    <source>
        <strain evidence="1 2">CBS 962.96</strain>
    </source>
</reference>
<keyword evidence="2" id="KW-1185">Reference proteome</keyword>
<dbReference type="EMBL" id="ML179167">
    <property type="protein sequence ID" value="THU96900.1"/>
    <property type="molecule type" value="Genomic_DNA"/>
</dbReference>
<sequence length="107" mass="11890">MTSLMLGFATLQAETGRLTAFCIMSSPTIFYQEAGQTRKWVTSHFLRAQPFRGTSRVLRYVVQGLTQPSVSAQDGCLPHAAEWSQTQQWCCPLAVPPSSETFGEVFK</sequence>
<protein>
    <submittedName>
        <fullName evidence="1">Uncharacterized protein</fullName>
    </submittedName>
</protein>
<dbReference type="AlphaFoldDB" id="A0A4S8M4F6"/>
<gene>
    <name evidence="1" type="ORF">K435DRAFT_797016</name>
</gene>
<evidence type="ECO:0000313" key="1">
    <source>
        <dbReference type="EMBL" id="THU96900.1"/>
    </source>
</evidence>
<accession>A0A4S8M4F6</accession>
<evidence type="ECO:0000313" key="2">
    <source>
        <dbReference type="Proteomes" id="UP000297245"/>
    </source>
</evidence>
<dbReference type="Proteomes" id="UP000297245">
    <property type="component" value="Unassembled WGS sequence"/>
</dbReference>
<organism evidence="1 2">
    <name type="scientific">Dendrothele bispora (strain CBS 962.96)</name>
    <dbReference type="NCBI Taxonomy" id="1314807"/>
    <lineage>
        <taxon>Eukaryota</taxon>
        <taxon>Fungi</taxon>
        <taxon>Dikarya</taxon>
        <taxon>Basidiomycota</taxon>
        <taxon>Agaricomycotina</taxon>
        <taxon>Agaricomycetes</taxon>
        <taxon>Agaricomycetidae</taxon>
        <taxon>Agaricales</taxon>
        <taxon>Agaricales incertae sedis</taxon>
        <taxon>Dendrothele</taxon>
    </lineage>
</organism>
<name>A0A4S8M4F6_DENBC</name>
<proteinExistence type="predicted"/>